<proteinExistence type="predicted"/>
<dbReference type="EMBL" id="JAWDGP010001480">
    <property type="protein sequence ID" value="KAK3791210.1"/>
    <property type="molecule type" value="Genomic_DNA"/>
</dbReference>
<accession>A0AAE1ANP1</accession>
<protein>
    <submittedName>
        <fullName evidence="1">Uncharacterized protein</fullName>
    </submittedName>
</protein>
<comment type="caution">
    <text evidence="1">The sequence shown here is derived from an EMBL/GenBank/DDBJ whole genome shotgun (WGS) entry which is preliminary data.</text>
</comment>
<reference evidence="1" key="1">
    <citation type="journal article" date="2023" name="G3 (Bethesda)">
        <title>A reference genome for the long-term kleptoplast-retaining sea slug Elysia crispata morphotype clarki.</title>
        <authorList>
            <person name="Eastman K.E."/>
            <person name="Pendleton A.L."/>
            <person name="Shaikh M.A."/>
            <person name="Suttiyut T."/>
            <person name="Ogas R."/>
            <person name="Tomko P."/>
            <person name="Gavelis G."/>
            <person name="Widhalm J.R."/>
            <person name="Wisecaver J.H."/>
        </authorList>
    </citation>
    <scope>NUCLEOTIDE SEQUENCE</scope>
    <source>
        <strain evidence="1">ECLA1</strain>
    </source>
</reference>
<keyword evidence="2" id="KW-1185">Reference proteome</keyword>
<organism evidence="1 2">
    <name type="scientific">Elysia crispata</name>
    <name type="common">lettuce slug</name>
    <dbReference type="NCBI Taxonomy" id="231223"/>
    <lineage>
        <taxon>Eukaryota</taxon>
        <taxon>Metazoa</taxon>
        <taxon>Spiralia</taxon>
        <taxon>Lophotrochozoa</taxon>
        <taxon>Mollusca</taxon>
        <taxon>Gastropoda</taxon>
        <taxon>Heterobranchia</taxon>
        <taxon>Euthyneura</taxon>
        <taxon>Panpulmonata</taxon>
        <taxon>Sacoglossa</taxon>
        <taxon>Placobranchoidea</taxon>
        <taxon>Plakobranchidae</taxon>
        <taxon>Elysia</taxon>
    </lineage>
</organism>
<dbReference type="AlphaFoldDB" id="A0AAE1ANP1"/>
<gene>
    <name evidence="1" type="ORF">RRG08_047118</name>
</gene>
<name>A0AAE1ANP1_9GAST</name>
<evidence type="ECO:0000313" key="2">
    <source>
        <dbReference type="Proteomes" id="UP001283361"/>
    </source>
</evidence>
<sequence>MLIRGWRYTKEKGRIWEEINNSSSKSDFTGLCLVSARASQRLLSFYLYVPFLLAPRSLSPSLPLISIERAREDMATFRMVKLSSACQTRGSSGFSSTGS</sequence>
<evidence type="ECO:0000313" key="1">
    <source>
        <dbReference type="EMBL" id="KAK3791210.1"/>
    </source>
</evidence>
<dbReference type="Proteomes" id="UP001283361">
    <property type="component" value="Unassembled WGS sequence"/>
</dbReference>